<evidence type="ECO:0008006" key="4">
    <source>
        <dbReference type="Google" id="ProtNLM"/>
    </source>
</evidence>
<proteinExistence type="predicted"/>
<dbReference type="EMBL" id="QAOQ01000002">
    <property type="protein sequence ID" value="PTQ99851.1"/>
    <property type="molecule type" value="Genomic_DNA"/>
</dbReference>
<evidence type="ECO:0000313" key="2">
    <source>
        <dbReference type="EMBL" id="PTQ99851.1"/>
    </source>
</evidence>
<feature type="chain" id="PRO_5015668687" description="VCBS repeat protein" evidence="1">
    <location>
        <begin position="22"/>
        <end position="276"/>
    </location>
</feature>
<sequence length="276" mass="31483">MKCLFLILLFMAAACQQSRHQAVTKTQAGAEPIANKAAVGSLHRKGENEEMSDSLRELAIIRKILAYGTKHIGTPFKGRGLDAVDSTIILSYGHLFDGVKNHLLVYNEPNHYTVCLHVFEQVDSHFNQLISAETEKLGFTDYHVKDINGDGLLDFVYNYYPSSGCCARDVNVVYLYHSSGGFSDPVEFVNPAFSPKEKLIRGVEYGHSGEVPLYKFRWHGNKIDTIELIYPADTLKKRFYRVHHYGDEIDPHKRQVLTKIPSEYKKINGYQWFIDY</sequence>
<dbReference type="InterPro" id="IPR028994">
    <property type="entry name" value="Integrin_alpha_N"/>
</dbReference>
<dbReference type="AlphaFoldDB" id="A0A2T5JDK0"/>
<name>A0A2T5JDK0_9SPHI</name>
<keyword evidence="3" id="KW-1185">Reference proteome</keyword>
<dbReference type="Proteomes" id="UP000244168">
    <property type="component" value="Unassembled WGS sequence"/>
</dbReference>
<accession>A0A2T5JDK0</accession>
<dbReference type="PROSITE" id="PS51257">
    <property type="entry name" value="PROKAR_LIPOPROTEIN"/>
    <property type="match status" value="1"/>
</dbReference>
<organism evidence="2 3">
    <name type="scientific">Mucilaginibacter yixingensis</name>
    <dbReference type="NCBI Taxonomy" id="1295612"/>
    <lineage>
        <taxon>Bacteria</taxon>
        <taxon>Pseudomonadati</taxon>
        <taxon>Bacteroidota</taxon>
        <taxon>Sphingobacteriia</taxon>
        <taxon>Sphingobacteriales</taxon>
        <taxon>Sphingobacteriaceae</taxon>
        <taxon>Mucilaginibacter</taxon>
    </lineage>
</organism>
<dbReference type="SUPFAM" id="SSF69318">
    <property type="entry name" value="Integrin alpha N-terminal domain"/>
    <property type="match status" value="1"/>
</dbReference>
<protein>
    <recommendedName>
        <fullName evidence="4">VCBS repeat protein</fullName>
    </recommendedName>
</protein>
<comment type="caution">
    <text evidence="2">The sequence shown here is derived from an EMBL/GenBank/DDBJ whole genome shotgun (WGS) entry which is preliminary data.</text>
</comment>
<feature type="signal peptide" evidence="1">
    <location>
        <begin position="1"/>
        <end position="21"/>
    </location>
</feature>
<gene>
    <name evidence="2" type="ORF">C8P68_102681</name>
</gene>
<reference evidence="2 3" key="1">
    <citation type="submission" date="2018-04" db="EMBL/GenBank/DDBJ databases">
        <title>Genomic Encyclopedia of Archaeal and Bacterial Type Strains, Phase II (KMG-II): from individual species to whole genera.</title>
        <authorList>
            <person name="Goeker M."/>
        </authorList>
    </citation>
    <scope>NUCLEOTIDE SEQUENCE [LARGE SCALE GENOMIC DNA]</scope>
    <source>
        <strain evidence="2 3">DSM 26809</strain>
    </source>
</reference>
<evidence type="ECO:0000313" key="3">
    <source>
        <dbReference type="Proteomes" id="UP000244168"/>
    </source>
</evidence>
<evidence type="ECO:0000256" key="1">
    <source>
        <dbReference type="SAM" id="SignalP"/>
    </source>
</evidence>
<keyword evidence="1" id="KW-0732">Signal</keyword>